<protein>
    <submittedName>
        <fullName evidence="1">Uncharacterized protein</fullName>
    </submittedName>
</protein>
<dbReference type="EMBL" id="BMJC01000001">
    <property type="protein sequence ID" value="GGA90060.1"/>
    <property type="molecule type" value="Genomic_DNA"/>
</dbReference>
<keyword evidence="2" id="KW-1185">Reference proteome</keyword>
<evidence type="ECO:0000313" key="1">
    <source>
        <dbReference type="EMBL" id="GGA90060.1"/>
    </source>
</evidence>
<reference evidence="1" key="2">
    <citation type="submission" date="2020-09" db="EMBL/GenBank/DDBJ databases">
        <authorList>
            <person name="Sun Q."/>
            <person name="Zhou Y."/>
        </authorList>
    </citation>
    <scope>NUCLEOTIDE SEQUENCE</scope>
    <source>
        <strain evidence="1">CGMCC 1.15448</strain>
    </source>
</reference>
<comment type="caution">
    <text evidence="1">The sequence shown here is derived from an EMBL/GenBank/DDBJ whole genome shotgun (WGS) entry which is preliminary data.</text>
</comment>
<name>A0A8J2XQ03_9BACT</name>
<proteinExistence type="predicted"/>
<evidence type="ECO:0000313" key="2">
    <source>
        <dbReference type="Proteomes" id="UP000607559"/>
    </source>
</evidence>
<dbReference type="Proteomes" id="UP000607559">
    <property type="component" value="Unassembled WGS sequence"/>
</dbReference>
<sequence>MIIAQSLKKIWKKKQMLRVVGPGHIIATTTFEIIHVYLVKRGWGDKWDQIGDQLKFYRRIIEETLDFKN</sequence>
<reference evidence="1" key="1">
    <citation type="journal article" date="2014" name="Int. J. Syst. Evol. Microbiol.">
        <title>Complete genome sequence of Corynebacterium casei LMG S-19264T (=DSM 44701T), isolated from a smear-ripened cheese.</title>
        <authorList>
            <consortium name="US DOE Joint Genome Institute (JGI-PGF)"/>
            <person name="Walter F."/>
            <person name="Albersmeier A."/>
            <person name="Kalinowski J."/>
            <person name="Ruckert C."/>
        </authorList>
    </citation>
    <scope>NUCLEOTIDE SEQUENCE</scope>
    <source>
        <strain evidence="1">CGMCC 1.15448</strain>
    </source>
</reference>
<accession>A0A8J2XQ03</accession>
<dbReference type="AlphaFoldDB" id="A0A8J2XQ03"/>
<gene>
    <name evidence="1" type="ORF">GCM10011511_11620</name>
</gene>
<organism evidence="1 2">
    <name type="scientific">Puia dinghuensis</name>
    <dbReference type="NCBI Taxonomy" id="1792502"/>
    <lineage>
        <taxon>Bacteria</taxon>
        <taxon>Pseudomonadati</taxon>
        <taxon>Bacteroidota</taxon>
        <taxon>Chitinophagia</taxon>
        <taxon>Chitinophagales</taxon>
        <taxon>Chitinophagaceae</taxon>
        <taxon>Puia</taxon>
    </lineage>
</organism>